<feature type="compositionally biased region" description="Basic and acidic residues" evidence="4">
    <location>
        <begin position="490"/>
        <end position="508"/>
    </location>
</feature>
<accession>A0AAE5A8S8</accession>
<dbReference type="GO" id="GO:0016787">
    <property type="term" value="F:hydrolase activity"/>
    <property type="evidence" value="ECO:0007669"/>
    <property type="project" value="UniProtKB-KW"/>
</dbReference>
<dbReference type="PANTHER" id="PTHR35372">
    <property type="entry name" value="ATP BINDING PROTEIN-RELATED"/>
    <property type="match status" value="1"/>
</dbReference>
<evidence type="ECO:0000259" key="5">
    <source>
        <dbReference type="PROSITE" id="PS51206"/>
    </source>
</evidence>
<dbReference type="InterPro" id="IPR014818">
    <property type="entry name" value="Phage/plasmid_primase_P4_C"/>
</dbReference>
<dbReference type="RefSeq" id="WP_317747791.1">
    <property type="nucleotide sequence ID" value="NZ_JAWLUP010000070.1"/>
</dbReference>
<dbReference type="Pfam" id="PF08706">
    <property type="entry name" value="D5_N"/>
    <property type="match status" value="1"/>
</dbReference>
<keyword evidence="1" id="KW-0547">Nucleotide-binding</keyword>
<dbReference type="InterPro" id="IPR027417">
    <property type="entry name" value="P-loop_NTPase"/>
</dbReference>
<dbReference type="AlphaFoldDB" id="A0AAE5A8S8"/>
<protein>
    <submittedName>
        <fullName evidence="6">Phage/plasmid primase, P4 family</fullName>
    </submittedName>
</protein>
<feature type="compositionally biased region" description="Basic and acidic residues" evidence="4">
    <location>
        <begin position="1"/>
        <end position="13"/>
    </location>
</feature>
<dbReference type="InterPro" id="IPR014015">
    <property type="entry name" value="Helicase_SF3_DNA-vir"/>
</dbReference>
<evidence type="ECO:0000256" key="3">
    <source>
        <dbReference type="ARBA" id="ARBA00022840"/>
    </source>
</evidence>
<dbReference type="PROSITE" id="PS51206">
    <property type="entry name" value="SF3_HELICASE_1"/>
    <property type="match status" value="1"/>
</dbReference>
<dbReference type="Pfam" id="PF19263">
    <property type="entry name" value="DUF5906"/>
    <property type="match status" value="1"/>
</dbReference>
<evidence type="ECO:0000256" key="1">
    <source>
        <dbReference type="ARBA" id="ARBA00022741"/>
    </source>
</evidence>
<dbReference type="EMBL" id="JAWLUP010000070">
    <property type="protein sequence ID" value="MDV7267084.1"/>
    <property type="molecule type" value="Genomic_DNA"/>
</dbReference>
<evidence type="ECO:0000313" key="6">
    <source>
        <dbReference type="EMBL" id="MDV7267084.1"/>
    </source>
</evidence>
<dbReference type="InterPro" id="IPR045455">
    <property type="entry name" value="NrS-1_pol-like_helicase"/>
</dbReference>
<feature type="region of interest" description="Disordered" evidence="4">
    <location>
        <begin position="485"/>
        <end position="508"/>
    </location>
</feature>
<dbReference type="PANTHER" id="PTHR35372:SF2">
    <property type="entry name" value="SF3 HELICASE DOMAIN-CONTAINING PROTEIN"/>
    <property type="match status" value="1"/>
</dbReference>
<feature type="region of interest" description="Disordered" evidence="4">
    <location>
        <begin position="1"/>
        <end position="26"/>
    </location>
</feature>
<keyword evidence="2" id="KW-0378">Hydrolase</keyword>
<proteinExistence type="predicted"/>
<reference evidence="6" key="1">
    <citation type="submission" date="2023-10" db="EMBL/GenBank/DDBJ databases">
        <title>Development of a sustainable strategy for remediation of hydrocarbon-contaminated territories based on the waste exchange concept.</title>
        <authorList>
            <person name="Krivoruchko A."/>
        </authorList>
    </citation>
    <scope>NUCLEOTIDE SEQUENCE</scope>
    <source>
        <strain evidence="6">IEGM 68</strain>
    </source>
</reference>
<organism evidence="6 7">
    <name type="scientific">Rhodococcus oxybenzonivorans</name>
    <dbReference type="NCBI Taxonomy" id="1990687"/>
    <lineage>
        <taxon>Bacteria</taxon>
        <taxon>Bacillati</taxon>
        <taxon>Actinomycetota</taxon>
        <taxon>Actinomycetes</taxon>
        <taxon>Mycobacteriales</taxon>
        <taxon>Nocardiaceae</taxon>
        <taxon>Rhodococcus</taxon>
    </lineage>
</organism>
<name>A0AAE5A8S8_9NOCA</name>
<keyword evidence="3" id="KW-0067">ATP-binding</keyword>
<dbReference type="InterPro" id="IPR006500">
    <property type="entry name" value="Helicase_put_C_phage/plasmid"/>
</dbReference>
<dbReference type="NCBIfam" id="TIGR01613">
    <property type="entry name" value="primase_Cterm"/>
    <property type="match status" value="1"/>
</dbReference>
<dbReference type="InterPro" id="IPR051620">
    <property type="entry name" value="ORF904-like_C"/>
</dbReference>
<comment type="caution">
    <text evidence="6">The sequence shown here is derived from an EMBL/GenBank/DDBJ whole genome shotgun (WGS) entry which is preliminary data.</text>
</comment>
<dbReference type="GO" id="GO:0005524">
    <property type="term" value="F:ATP binding"/>
    <property type="evidence" value="ECO:0007669"/>
    <property type="project" value="UniProtKB-KW"/>
</dbReference>
<dbReference type="Proteomes" id="UP001185863">
    <property type="component" value="Unassembled WGS sequence"/>
</dbReference>
<evidence type="ECO:0000313" key="7">
    <source>
        <dbReference type="Proteomes" id="UP001185863"/>
    </source>
</evidence>
<evidence type="ECO:0000256" key="2">
    <source>
        <dbReference type="ARBA" id="ARBA00022801"/>
    </source>
</evidence>
<dbReference type="Gene3D" id="3.40.50.300">
    <property type="entry name" value="P-loop containing nucleotide triphosphate hydrolases"/>
    <property type="match status" value="1"/>
</dbReference>
<feature type="domain" description="SF3 helicase" evidence="5">
    <location>
        <begin position="201"/>
        <end position="358"/>
    </location>
</feature>
<dbReference type="SUPFAM" id="SSF52540">
    <property type="entry name" value="P-loop containing nucleoside triphosphate hydrolases"/>
    <property type="match status" value="1"/>
</dbReference>
<gene>
    <name evidence="6" type="ORF">R4315_21380</name>
</gene>
<sequence length="508" mass="56104">MDESDAQHAKAQMEAEAATHWPSPNEPTKVARKLVERKAFGGGSPLFWQDDWMTWTGAHWSRVARNDVSSDLRKILEDGLYLKSGSGDSGLEQVPVPWNPNRKNLGEALDALRDISLVKSGTLVPAWISSDGAAVSDHPLGAPGNWIAFSNGLFNWRTRELVPCVREFFNESSLPFAYDPDAPEPDLWLRCLDQWFPEDAEAIQLLQEWFGYVISGRLDLEAALYIQGIPGSGKTTVRKVLEKLVGKANVVSMSTSDLNNDNFGLEKAIGKTLIVFPEATFGRNAKAAVEKFKEIASGEFGSVRRKHRIDWEGVLPGRMMFTSNHAPDFRDNSGAPLDRLYALAMNQKFRGTDAMSSTLEHDLNKEVSGILNWALDGLACLSTRGRFVQPASGREVLEDAAELGSPMGAFVRDCCDVGNGFRLSTERLYDEYERFVGRNGKPLGKAKFGAELRSYMKGAYPDVAFDRKKRGVDGRPAYEGLALKSRTVHLPRDQGDGGAEARKASDRA</sequence>
<evidence type="ECO:0000256" key="4">
    <source>
        <dbReference type="SAM" id="MobiDB-lite"/>
    </source>
</evidence>